<keyword evidence="3" id="KW-0418">Kinase</keyword>
<organism evidence="3 4">
    <name type="scientific">Perkinsus chesapeaki</name>
    <name type="common">Clam parasite</name>
    <name type="synonym">Perkinsus andrewsi</name>
    <dbReference type="NCBI Taxonomy" id="330153"/>
    <lineage>
        <taxon>Eukaryota</taxon>
        <taxon>Sar</taxon>
        <taxon>Alveolata</taxon>
        <taxon>Perkinsozoa</taxon>
        <taxon>Perkinsea</taxon>
        <taxon>Perkinsida</taxon>
        <taxon>Perkinsidae</taxon>
        <taxon>Perkinsus</taxon>
    </lineage>
</organism>
<evidence type="ECO:0000256" key="2">
    <source>
        <dbReference type="SAM" id="MobiDB-lite"/>
    </source>
</evidence>
<gene>
    <name evidence="3" type="primary">MAP3K1_2</name>
    <name evidence="3" type="ORF">FOL47_009742</name>
</gene>
<protein>
    <submittedName>
        <fullName evidence="3">Mitogen-activated protein kinase kinase kinase 1</fullName>
    </submittedName>
</protein>
<evidence type="ECO:0000313" key="4">
    <source>
        <dbReference type="Proteomes" id="UP000591131"/>
    </source>
</evidence>
<dbReference type="OrthoDB" id="8062037at2759"/>
<reference evidence="3 4" key="1">
    <citation type="submission" date="2020-04" db="EMBL/GenBank/DDBJ databases">
        <title>Perkinsus chesapeaki whole genome sequence.</title>
        <authorList>
            <person name="Bogema D.R."/>
        </authorList>
    </citation>
    <scope>NUCLEOTIDE SEQUENCE [LARGE SCALE GENOMIC DNA]</scope>
    <source>
        <strain evidence="3">ATCC PRA-425</strain>
    </source>
</reference>
<accession>A0A7J6N4G4</accession>
<evidence type="ECO:0000313" key="3">
    <source>
        <dbReference type="EMBL" id="KAF4677831.1"/>
    </source>
</evidence>
<keyword evidence="3" id="KW-0808">Transferase</keyword>
<feature type="region of interest" description="Disordered" evidence="2">
    <location>
        <begin position="264"/>
        <end position="306"/>
    </location>
</feature>
<keyword evidence="1" id="KW-0175">Coiled coil</keyword>
<comment type="caution">
    <text evidence="3">The sequence shown here is derived from an EMBL/GenBank/DDBJ whole genome shotgun (WGS) entry which is preliminary data.</text>
</comment>
<sequence>MEAPHVDDPLAAPAQGLDGSALEDFIDILERHQMECEKTGRYSEAEAARQRLKQLREHQQNRAREELRTQQLAERLNVEEAHMKELQEFNEMWDKNVAEFEQHAISLQQQLAERQMQEQLEYTDKLNRETQPRNPRPSKQLLNLRRIQDTLGKQRQYADAARSKAQADLLERKETELWKNKRDKKINGLLDQHTYKQQLEMAGLMKRIQSGREEQKTARRTELERLLQRYHNVKTQLEAQQHLIRLRAEKYHMPGACLRSSVCSREGGSLGSSRGKRPIALGRLAGTSSITSMDTRPNLASPLGSS</sequence>
<name>A0A7J6N4G4_PERCH</name>
<dbReference type="EMBL" id="JAAPAO010000007">
    <property type="protein sequence ID" value="KAF4677831.1"/>
    <property type="molecule type" value="Genomic_DNA"/>
</dbReference>
<feature type="compositionally biased region" description="Low complexity" evidence="2">
    <location>
        <begin position="264"/>
        <end position="273"/>
    </location>
</feature>
<feature type="compositionally biased region" description="Polar residues" evidence="2">
    <location>
        <begin position="286"/>
        <end position="295"/>
    </location>
</feature>
<dbReference type="PANTHER" id="PTHR47026">
    <property type="entry name" value="PIGMENTOSA GTPASE REGULATOR-LIKE PROTEIN, PUTATIVE-RELATED"/>
    <property type="match status" value="1"/>
</dbReference>
<dbReference type="Proteomes" id="UP000591131">
    <property type="component" value="Unassembled WGS sequence"/>
</dbReference>
<feature type="coiled-coil region" evidence="1">
    <location>
        <begin position="42"/>
        <end position="75"/>
    </location>
</feature>
<dbReference type="PANTHER" id="PTHR47026:SF2">
    <property type="entry name" value="FLAGELLAR ASSOCIATED PROTEIN"/>
    <property type="match status" value="1"/>
</dbReference>
<proteinExistence type="predicted"/>
<dbReference type="GO" id="GO:0016301">
    <property type="term" value="F:kinase activity"/>
    <property type="evidence" value="ECO:0007669"/>
    <property type="project" value="UniProtKB-KW"/>
</dbReference>
<dbReference type="AlphaFoldDB" id="A0A7J6N4G4"/>
<evidence type="ECO:0000256" key="1">
    <source>
        <dbReference type="SAM" id="Coils"/>
    </source>
</evidence>
<keyword evidence="4" id="KW-1185">Reference proteome</keyword>